<feature type="compositionally biased region" description="Low complexity" evidence="1">
    <location>
        <begin position="624"/>
        <end position="668"/>
    </location>
</feature>
<evidence type="ECO:0000256" key="2">
    <source>
        <dbReference type="SAM" id="SignalP"/>
    </source>
</evidence>
<dbReference type="EMBL" id="BAABFR010000008">
    <property type="protein sequence ID" value="GAA4385763.1"/>
    <property type="molecule type" value="Genomic_DNA"/>
</dbReference>
<proteinExistence type="predicted"/>
<comment type="caution">
    <text evidence="3">The sequence shown here is derived from an EMBL/GenBank/DDBJ whole genome shotgun (WGS) entry which is preliminary data.</text>
</comment>
<sequence>MTGKHRTTPRRVIARRAATAAGAIAATAGLGLAQQGVAQADTTTGPDYTQIITDSSNTLNNSLEAANNVSAILNNVTNPVTSAVNGVVPGLLPTDSSWYNQANVLDPADLSTTLGDVANLLDVTGTDVSNIPGLPSNAVSSTLGTGLGDSLSTVGGALGDVADVLDVLSPVTGALSDLNTAIEPLNDVVSDVNSLLATLPGGQGLELGTISVPTLSSLLSALGVVATNTQYGNDFDWGLLGISGNTTVNNLFVQIPSISLSGLVGTAVDQVDASLSSISGNNVVLGAVNTVLSGSGLSLSDISGDVGDVLDDAGLDATTPSITAWDPTATGTYTLPFNGAIGFLDTMPVLDVGPLDTDLVGVPALSTSDTVVAIPITAYGITFPGNLFSYGTLSTPGLVLPTATGVSMVGGTSLSNFAIADLGFNDLTVTTGQSSYYGTNGVYSNSGVSAATLSVAGLTIPIEYSMGSYYYGTTGVGFTLPSIDGVSLLPPIDIGTVPDQTSDDGLITASVINTLVSTAGVTSTPVTDVTGLLGLDSGIQTVASALGSVYTPIASTVGGPITSYLNDNVGTWANNLASEANSLSGSLATQTGDAATSLGVTPNSTAPAATPAVVPAATTTTSLLATNKVTTPSTTTDTTNGTADTTSSTTSSTTTSSTTSGTTSSSTTGGKGVGGAVHSVASAVHNAISGMTHGGSAGSSSSGGSSGGSSHGSSSGKTG</sequence>
<name>A0ABP8J662_9ACTN</name>
<keyword evidence="2" id="KW-0732">Signal</keyword>
<organism evidence="3 4">
    <name type="scientific">Tsukamurella soli</name>
    <dbReference type="NCBI Taxonomy" id="644556"/>
    <lineage>
        <taxon>Bacteria</taxon>
        <taxon>Bacillati</taxon>
        <taxon>Actinomycetota</taxon>
        <taxon>Actinomycetes</taxon>
        <taxon>Mycobacteriales</taxon>
        <taxon>Tsukamurellaceae</taxon>
        <taxon>Tsukamurella</taxon>
    </lineage>
</organism>
<evidence type="ECO:0000256" key="1">
    <source>
        <dbReference type="SAM" id="MobiDB-lite"/>
    </source>
</evidence>
<reference evidence="4" key="1">
    <citation type="journal article" date="2019" name="Int. J. Syst. Evol. Microbiol.">
        <title>The Global Catalogue of Microorganisms (GCM) 10K type strain sequencing project: providing services to taxonomists for standard genome sequencing and annotation.</title>
        <authorList>
            <consortium name="The Broad Institute Genomics Platform"/>
            <consortium name="The Broad Institute Genome Sequencing Center for Infectious Disease"/>
            <person name="Wu L."/>
            <person name="Ma J."/>
        </authorList>
    </citation>
    <scope>NUCLEOTIDE SEQUENCE [LARGE SCALE GENOMIC DNA]</scope>
    <source>
        <strain evidence="4">JCM 17688</strain>
    </source>
</reference>
<evidence type="ECO:0008006" key="5">
    <source>
        <dbReference type="Google" id="ProtNLM"/>
    </source>
</evidence>
<dbReference type="Proteomes" id="UP001500635">
    <property type="component" value="Unassembled WGS sequence"/>
</dbReference>
<evidence type="ECO:0000313" key="3">
    <source>
        <dbReference type="EMBL" id="GAA4385763.1"/>
    </source>
</evidence>
<protein>
    <recommendedName>
        <fullName evidence="5">Choice-of-anchor G family protein</fullName>
    </recommendedName>
</protein>
<feature type="region of interest" description="Disordered" evidence="1">
    <location>
        <begin position="624"/>
        <end position="674"/>
    </location>
</feature>
<feature type="signal peptide" evidence="2">
    <location>
        <begin position="1"/>
        <end position="40"/>
    </location>
</feature>
<accession>A0ABP8J662</accession>
<feature type="chain" id="PRO_5045786238" description="Choice-of-anchor G family protein" evidence="2">
    <location>
        <begin position="41"/>
        <end position="719"/>
    </location>
</feature>
<evidence type="ECO:0000313" key="4">
    <source>
        <dbReference type="Proteomes" id="UP001500635"/>
    </source>
</evidence>
<dbReference type="RefSeq" id="WP_344991171.1">
    <property type="nucleotide sequence ID" value="NZ_BAABFR010000008.1"/>
</dbReference>
<feature type="region of interest" description="Disordered" evidence="1">
    <location>
        <begin position="689"/>
        <end position="719"/>
    </location>
</feature>
<keyword evidence="4" id="KW-1185">Reference proteome</keyword>
<gene>
    <name evidence="3" type="ORF">GCM10023147_07880</name>
</gene>